<reference evidence="1 2" key="1">
    <citation type="journal article" date="2016" name="Genome Announc.">
        <title>Complete Genome Sequence of Methylobacterium populi P-1M, Isolated from Pink-Pigmented Household Biofilm.</title>
        <authorList>
            <person name="Morohoshi T."/>
            <person name="Ikeda T."/>
        </authorList>
    </citation>
    <scope>NUCLEOTIDE SEQUENCE [LARGE SCALE GENOMIC DNA]</scope>
    <source>
        <strain evidence="1 2">P-1M</strain>
        <plasmid evidence="2">Plasmid pmppm01 dna</plasmid>
    </source>
</reference>
<accession>A0A160PNF3</accession>
<geneLocation type="plasmid" evidence="2">
    <name>pmppm01 dna</name>
</geneLocation>
<gene>
    <name evidence="1" type="ORF">MPPM_5456</name>
</gene>
<dbReference type="Proteomes" id="UP000218288">
    <property type="component" value="Plasmid pMPPM01"/>
</dbReference>
<dbReference type="OrthoDB" id="7998625at2"/>
<organism evidence="1 2">
    <name type="scientific">Methylorubrum populi</name>
    <dbReference type="NCBI Taxonomy" id="223967"/>
    <lineage>
        <taxon>Bacteria</taxon>
        <taxon>Pseudomonadati</taxon>
        <taxon>Pseudomonadota</taxon>
        <taxon>Alphaproteobacteria</taxon>
        <taxon>Hyphomicrobiales</taxon>
        <taxon>Methylobacteriaceae</taxon>
        <taxon>Methylorubrum</taxon>
    </lineage>
</organism>
<dbReference type="EMBL" id="AP014810">
    <property type="protein sequence ID" value="BAU94061.1"/>
    <property type="molecule type" value="Genomic_DNA"/>
</dbReference>
<name>A0A160PNF3_9HYPH</name>
<protein>
    <submittedName>
        <fullName evidence="1">Uncharacterized protein</fullName>
    </submittedName>
</protein>
<keyword evidence="1" id="KW-0614">Plasmid</keyword>
<evidence type="ECO:0000313" key="2">
    <source>
        <dbReference type="Proteomes" id="UP000218288"/>
    </source>
</evidence>
<dbReference type="OMA" id="PHWIRAN"/>
<evidence type="ECO:0000313" key="1">
    <source>
        <dbReference type="EMBL" id="BAU94061.1"/>
    </source>
</evidence>
<sequence length="80" mass="8779">MQIHDLDQAAALTVWPRTTPARIARSKDYVTLREALDAAGKAMAAEDVRTWIITEAGDILSPSWIEARVGTPLAGRRPHT</sequence>
<dbReference type="AlphaFoldDB" id="A0A160PNF3"/>
<proteinExistence type="predicted"/>